<evidence type="ECO:0000256" key="1">
    <source>
        <dbReference type="SAM" id="MobiDB-lite"/>
    </source>
</evidence>
<name>A0AAD9H9G7_9PEZI</name>
<dbReference type="AlphaFoldDB" id="A0AAD9H9G7"/>
<evidence type="ECO:0000313" key="2">
    <source>
        <dbReference type="EMBL" id="KAK2024276.1"/>
    </source>
</evidence>
<organism evidence="2 3">
    <name type="scientific">Colletotrichum zoysiae</name>
    <dbReference type="NCBI Taxonomy" id="1216348"/>
    <lineage>
        <taxon>Eukaryota</taxon>
        <taxon>Fungi</taxon>
        <taxon>Dikarya</taxon>
        <taxon>Ascomycota</taxon>
        <taxon>Pezizomycotina</taxon>
        <taxon>Sordariomycetes</taxon>
        <taxon>Hypocreomycetidae</taxon>
        <taxon>Glomerellales</taxon>
        <taxon>Glomerellaceae</taxon>
        <taxon>Colletotrichum</taxon>
        <taxon>Colletotrichum graminicola species complex</taxon>
    </lineage>
</organism>
<accession>A0AAD9H9G7</accession>
<sequence>MALREGGGLLATGEWMAVMRAGFPICFLCQFGFLRQEAEHCTVCQARGRTDEQMDRQTISDERQPRPGALTRPPRTDHPAAGTQKRYLARYGSDVFLDGIRQPQSLPNNPEITKTANSNRDVCVIVSRRFPVRTHPSLMFSPCQISQHPYLRTKHEHKHLHLCPVPCCSDTLLPRFHADQAARGCAHLQQLGQRPSAHCGSSAATGTPYPSPSCALGAAKQKASMLTGPWRPPVWSAGGYAHRFNPA</sequence>
<proteinExistence type="predicted"/>
<comment type="caution">
    <text evidence="2">The sequence shown here is derived from an EMBL/GenBank/DDBJ whole genome shotgun (WGS) entry which is preliminary data.</text>
</comment>
<gene>
    <name evidence="2" type="ORF">LX32DRAFT_111575</name>
</gene>
<protein>
    <submittedName>
        <fullName evidence="2">Uncharacterized protein</fullName>
    </submittedName>
</protein>
<feature type="region of interest" description="Disordered" evidence="1">
    <location>
        <begin position="51"/>
        <end position="82"/>
    </location>
</feature>
<feature type="compositionally biased region" description="Basic and acidic residues" evidence="1">
    <location>
        <begin position="51"/>
        <end position="65"/>
    </location>
</feature>
<keyword evidence="3" id="KW-1185">Reference proteome</keyword>
<reference evidence="2" key="1">
    <citation type="submission" date="2021-06" db="EMBL/GenBank/DDBJ databases">
        <title>Comparative genomics, transcriptomics and evolutionary studies reveal genomic signatures of adaptation to plant cell wall in hemibiotrophic fungi.</title>
        <authorList>
            <consortium name="DOE Joint Genome Institute"/>
            <person name="Baroncelli R."/>
            <person name="Diaz J.F."/>
            <person name="Benocci T."/>
            <person name="Peng M."/>
            <person name="Battaglia E."/>
            <person name="Haridas S."/>
            <person name="Andreopoulos W."/>
            <person name="Labutti K."/>
            <person name="Pangilinan J."/>
            <person name="Floch G.L."/>
            <person name="Makela M.R."/>
            <person name="Henrissat B."/>
            <person name="Grigoriev I.V."/>
            <person name="Crouch J.A."/>
            <person name="De Vries R.P."/>
            <person name="Sukno S.A."/>
            <person name="Thon M.R."/>
        </authorList>
    </citation>
    <scope>NUCLEOTIDE SEQUENCE</scope>
    <source>
        <strain evidence="2">MAFF235873</strain>
    </source>
</reference>
<dbReference type="Proteomes" id="UP001232148">
    <property type="component" value="Unassembled WGS sequence"/>
</dbReference>
<evidence type="ECO:0000313" key="3">
    <source>
        <dbReference type="Proteomes" id="UP001232148"/>
    </source>
</evidence>
<dbReference type="EMBL" id="MU842970">
    <property type="protein sequence ID" value="KAK2024276.1"/>
    <property type="molecule type" value="Genomic_DNA"/>
</dbReference>